<gene>
    <name evidence="2" type="ORF">GA0061071_11276</name>
</gene>
<proteinExistence type="predicted"/>
<evidence type="ECO:0000313" key="2">
    <source>
        <dbReference type="EMBL" id="SCC30702.1"/>
    </source>
</evidence>
<dbReference type="AlphaFoldDB" id="A0A1C4DH31"/>
<dbReference type="EMBL" id="FMAY01000012">
    <property type="protein sequence ID" value="SCC30702.1"/>
    <property type="molecule type" value="Genomic_DNA"/>
</dbReference>
<keyword evidence="1" id="KW-0812">Transmembrane</keyword>
<organism evidence="2 3">
    <name type="scientific">Kosakonia oryzendophytica</name>
    <dbReference type="NCBI Taxonomy" id="1005665"/>
    <lineage>
        <taxon>Bacteria</taxon>
        <taxon>Pseudomonadati</taxon>
        <taxon>Pseudomonadota</taxon>
        <taxon>Gammaproteobacteria</taxon>
        <taxon>Enterobacterales</taxon>
        <taxon>Enterobacteriaceae</taxon>
        <taxon>Kosakonia</taxon>
    </lineage>
</organism>
<evidence type="ECO:0000256" key="1">
    <source>
        <dbReference type="SAM" id="Phobius"/>
    </source>
</evidence>
<dbReference type="OrthoDB" id="6627659at2"/>
<dbReference type="RefSeq" id="WP_134318798.1">
    <property type="nucleotide sequence ID" value="NZ_FMAY01000012.1"/>
</dbReference>
<protein>
    <recommendedName>
        <fullName evidence="4">DUF3592 domain-containing protein</fullName>
    </recommendedName>
</protein>
<dbReference type="Proteomes" id="UP000198975">
    <property type="component" value="Unassembled WGS sequence"/>
</dbReference>
<keyword evidence="3" id="KW-1185">Reference proteome</keyword>
<accession>A0A1C4DH31</accession>
<name>A0A1C4DH31_9ENTR</name>
<keyword evidence="1" id="KW-0472">Membrane</keyword>
<feature type="transmembrane region" description="Helical" evidence="1">
    <location>
        <begin position="6"/>
        <end position="26"/>
    </location>
</feature>
<evidence type="ECO:0000313" key="3">
    <source>
        <dbReference type="Proteomes" id="UP000198975"/>
    </source>
</evidence>
<evidence type="ECO:0008006" key="4">
    <source>
        <dbReference type="Google" id="ProtNLM"/>
    </source>
</evidence>
<keyword evidence="1" id="KW-1133">Transmembrane helix</keyword>
<sequence length="130" mass="15079">MGYHWIVLFLLFFFVPLMVFVLRQAMSMLMPGFRQFRMESAVRKTGIGVNADIIYRSKTGMIDGENPVYRLTFKFVTREGIEVQSSLERALDMDGFIRYAPGNVVALKYDPTHPERIALYRHDRPLILGD</sequence>
<reference evidence="3" key="1">
    <citation type="submission" date="2016-08" db="EMBL/GenBank/DDBJ databases">
        <authorList>
            <person name="Varghese N."/>
            <person name="Submissions Spin"/>
        </authorList>
    </citation>
    <scope>NUCLEOTIDE SEQUENCE [LARGE SCALE GENOMIC DNA]</scope>
    <source>
        <strain evidence="3">REICA_082</strain>
    </source>
</reference>